<evidence type="ECO:0000313" key="2">
    <source>
        <dbReference type="EMBL" id="MDB7981445.1"/>
    </source>
</evidence>
<gene>
    <name evidence="4" type="ORF">DXC78_11040</name>
    <name evidence="3" type="ORF">HF861_00055</name>
    <name evidence="2" type="ORF">PND82_01250</name>
</gene>
<feature type="transmembrane region" description="Helical" evidence="1">
    <location>
        <begin position="115"/>
        <end position="134"/>
    </location>
</feature>
<keyword evidence="1" id="KW-1133">Transmembrane helix</keyword>
<reference evidence="4 5" key="1">
    <citation type="submission" date="2018-08" db="EMBL/GenBank/DDBJ databases">
        <title>A genome reference for cultivated species of the human gut microbiota.</title>
        <authorList>
            <person name="Zou Y."/>
            <person name="Xue W."/>
            <person name="Luo G."/>
        </authorList>
    </citation>
    <scope>NUCLEOTIDE SEQUENCE [LARGE SCALE GENOMIC DNA]</scope>
    <source>
        <strain evidence="4 5">TF08-11</strain>
    </source>
</reference>
<dbReference type="Proteomes" id="UP001212981">
    <property type="component" value="Unassembled WGS sequence"/>
</dbReference>
<proteinExistence type="predicted"/>
<dbReference type="STRING" id="1123313.GCA_000420345_00011"/>
<dbReference type="RefSeq" id="WP_117447069.1">
    <property type="nucleotide sequence ID" value="NZ_CALCIP010000016.1"/>
</dbReference>
<dbReference type="EMBL" id="JABAFR010000001">
    <property type="protein sequence ID" value="NME43281.1"/>
    <property type="molecule type" value="Genomic_DNA"/>
</dbReference>
<evidence type="ECO:0000313" key="5">
    <source>
        <dbReference type="Proteomes" id="UP000260721"/>
    </source>
</evidence>
<dbReference type="Proteomes" id="UP000260721">
    <property type="component" value="Unassembled WGS sequence"/>
</dbReference>
<dbReference type="AlphaFoldDB" id="A0A3E3DXF1"/>
<feature type="transmembrane region" description="Helical" evidence="1">
    <location>
        <begin position="86"/>
        <end position="108"/>
    </location>
</feature>
<name>A0A3E3DXF1_9FIRM</name>
<feature type="transmembrane region" description="Helical" evidence="1">
    <location>
        <begin position="178"/>
        <end position="200"/>
    </location>
</feature>
<reference evidence="2" key="3">
    <citation type="submission" date="2023-01" db="EMBL/GenBank/DDBJ databases">
        <title>Human gut microbiome strain richness.</title>
        <authorList>
            <person name="Chen-Liaw A."/>
        </authorList>
    </citation>
    <scope>NUCLEOTIDE SEQUENCE</scope>
    <source>
        <strain evidence="2">D8_m1001271B151109d0_201107</strain>
    </source>
</reference>
<sequence length="422" mass="48983">MQEILSNILLGSLAVIFGFVMLLAPDGVYLILVNLLLVVLGISSLWMIVRFFKRRNILDVVSSLFSFVIFVILSNHQSIPLHILQIIFGVYCLLNGAALFIQMVINALNNSKGKFFLFLFSLFYWILGIYLIRVDKDLKILIRAFGFYLMILGARYVNDGFACVNPLTKYEWKRKVRITFPAFLCAFFPDWALTAINHYLEAEEPFELEQKERNAKHDLSVFVHVGPVGFQKVGHICFAYKGIAYSYGNYDSDSFRLNQTLGDGVFFKVPVEYYIPNAMEAEKNTIFEYGIALNEEQREVLEAQVQEFENNSYRWYSKIEREDGYNRFDTYKEDYPSRLHYKTGAKLYKFKQGKFKTYWALGDNCALFTDRILGCLGADILSIRGIISPGTYLEWLQNEYLKKNSPIITRTLYTLHTKKDFE</sequence>
<reference evidence="3 6" key="2">
    <citation type="submission" date="2020-04" db="EMBL/GenBank/DDBJ databases">
        <authorList>
            <person name="Hitch T.C.A."/>
            <person name="Wylensek D."/>
            <person name="Clavel T."/>
        </authorList>
    </citation>
    <scope>NUCLEOTIDE SEQUENCE [LARGE SCALE GENOMIC DNA]</scope>
    <source>
        <strain evidence="3 6">BSM-383-APC-22F</strain>
    </source>
</reference>
<feature type="transmembrane region" description="Helical" evidence="1">
    <location>
        <begin position="30"/>
        <end position="49"/>
    </location>
</feature>
<accession>A0A3E3DXF1</accession>
<dbReference type="EMBL" id="JAQLXO010000001">
    <property type="protein sequence ID" value="MDB7981445.1"/>
    <property type="molecule type" value="Genomic_DNA"/>
</dbReference>
<feature type="transmembrane region" description="Helical" evidence="1">
    <location>
        <begin position="56"/>
        <end position="74"/>
    </location>
</feature>
<feature type="transmembrane region" description="Helical" evidence="1">
    <location>
        <begin position="7"/>
        <end position="24"/>
    </location>
</feature>
<keyword evidence="1" id="KW-0472">Membrane</keyword>
<dbReference type="EMBL" id="QUSK01000029">
    <property type="protein sequence ID" value="RGD73649.1"/>
    <property type="molecule type" value="Genomic_DNA"/>
</dbReference>
<keyword evidence="1" id="KW-0812">Transmembrane</keyword>
<evidence type="ECO:0000256" key="1">
    <source>
        <dbReference type="SAM" id="Phobius"/>
    </source>
</evidence>
<evidence type="ECO:0000313" key="3">
    <source>
        <dbReference type="EMBL" id="NME43281.1"/>
    </source>
</evidence>
<feature type="transmembrane region" description="Helical" evidence="1">
    <location>
        <begin position="140"/>
        <end position="157"/>
    </location>
</feature>
<organism evidence="4 5">
    <name type="scientific">Faecalicoccus pleomorphus</name>
    <dbReference type="NCBI Taxonomy" id="1323"/>
    <lineage>
        <taxon>Bacteria</taxon>
        <taxon>Bacillati</taxon>
        <taxon>Bacillota</taxon>
        <taxon>Erysipelotrichia</taxon>
        <taxon>Erysipelotrichales</taxon>
        <taxon>Erysipelotrichaceae</taxon>
        <taxon>Faecalicoccus</taxon>
    </lineage>
</organism>
<evidence type="ECO:0000313" key="6">
    <source>
        <dbReference type="Proteomes" id="UP000540014"/>
    </source>
</evidence>
<dbReference type="Proteomes" id="UP000540014">
    <property type="component" value="Unassembled WGS sequence"/>
</dbReference>
<protein>
    <recommendedName>
        <fullName evidence="7">DUF308 domain-containing protein</fullName>
    </recommendedName>
</protein>
<comment type="caution">
    <text evidence="4">The sequence shown here is derived from an EMBL/GenBank/DDBJ whole genome shotgun (WGS) entry which is preliminary data.</text>
</comment>
<evidence type="ECO:0008006" key="7">
    <source>
        <dbReference type="Google" id="ProtNLM"/>
    </source>
</evidence>
<evidence type="ECO:0000313" key="4">
    <source>
        <dbReference type="EMBL" id="RGD73649.1"/>
    </source>
</evidence>